<evidence type="ECO:0000313" key="1">
    <source>
        <dbReference type="EMBL" id="MPM91660.1"/>
    </source>
</evidence>
<gene>
    <name evidence="1" type="ORF">SDC9_138791</name>
</gene>
<dbReference type="EMBL" id="VSSQ01038693">
    <property type="protein sequence ID" value="MPM91660.1"/>
    <property type="molecule type" value="Genomic_DNA"/>
</dbReference>
<organism evidence="1">
    <name type="scientific">bioreactor metagenome</name>
    <dbReference type="NCBI Taxonomy" id="1076179"/>
    <lineage>
        <taxon>unclassified sequences</taxon>
        <taxon>metagenomes</taxon>
        <taxon>ecological metagenomes</taxon>
    </lineage>
</organism>
<sequence length="200" mass="22377">MKKYLFFLVLLLPGFTYGLGGDSLSSPITLSLFSNATKLPGSGFAGVLNTPIHPGFTVGKEFRYKQTETNCLFQTIKLGYFYHRLAQHAIMLFTEGGYRHTFKCGFSMQSLLGAGYLHSIPDLEKFEQDDSGEYIRVGRFGRPQGMAGLTLGIGYDICKSHPMRIGLDYQVWFQFPFVAEYVPVLPNNALHLTFSCSLSK</sequence>
<reference evidence="1" key="1">
    <citation type="submission" date="2019-08" db="EMBL/GenBank/DDBJ databases">
        <authorList>
            <person name="Kucharzyk K."/>
            <person name="Murdoch R.W."/>
            <person name="Higgins S."/>
            <person name="Loffler F."/>
        </authorList>
    </citation>
    <scope>NUCLEOTIDE SEQUENCE</scope>
</reference>
<comment type="caution">
    <text evidence="1">The sequence shown here is derived from an EMBL/GenBank/DDBJ whole genome shotgun (WGS) entry which is preliminary data.</text>
</comment>
<protein>
    <recommendedName>
        <fullName evidence="2">Outer membrane protein beta-barrel domain-containing protein</fullName>
    </recommendedName>
</protein>
<name>A0A645DQ98_9ZZZZ</name>
<proteinExistence type="predicted"/>
<evidence type="ECO:0008006" key="2">
    <source>
        <dbReference type="Google" id="ProtNLM"/>
    </source>
</evidence>
<accession>A0A645DQ98</accession>
<dbReference type="AlphaFoldDB" id="A0A645DQ98"/>